<keyword evidence="2" id="KW-1185">Reference proteome</keyword>
<comment type="caution">
    <text evidence="1">The sequence shown here is derived from an EMBL/GenBank/DDBJ whole genome shotgun (WGS) entry which is preliminary data.</text>
</comment>
<name>A0ACC3AV39_9EURO</name>
<reference evidence="1 2" key="1">
    <citation type="journal article" date="2023" name="ACS Omega">
        <title>Identification of the Neoaspergillic Acid Biosynthesis Gene Cluster by Establishing an In Vitro CRISPR-Ribonucleoprotein Genetic System in Aspergillus melleus.</title>
        <authorList>
            <person name="Yuan B."/>
            <person name="Grau M.F."/>
            <person name="Murata R.M."/>
            <person name="Torok T."/>
            <person name="Venkateswaran K."/>
            <person name="Stajich J.E."/>
            <person name="Wang C.C.C."/>
        </authorList>
    </citation>
    <scope>NUCLEOTIDE SEQUENCE [LARGE SCALE GENOMIC DNA]</scope>
    <source>
        <strain evidence="1 2">IMV 1140</strain>
    </source>
</reference>
<dbReference type="Proteomes" id="UP001177260">
    <property type="component" value="Unassembled WGS sequence"/>
</dbReference>
<accession>A0ACC3AV39</accession>
<proteinExistence type="predicted"/>
<protein>
    <submittedName>
        <fullName evidence="1">Uncharacterized protein</fullName>
    </submittedName>
</protein>
<evidence type="ECO:0000313" key="2">
    <source>
        <dbReference type="Proteomes" id="UP001177260"/>
    </source>
</evidence>
<evidence type="ECO:0000313" key="1">
    <source>
        <dbReference type="EMBL" id="KAK1141498.1"/>
    </source>
</evidence>
<dbReference type="EMBL" id="JAOPJF010000063">
    <property type="protein sequence ID" value="KAK1141498.1"/>
    <property type="molecule type" value="Genomic_DNA"/>
</dbReference>
<gene>
    <name evidence="1" type="ORF">N8T08_009038</name>
</gene>
<organism evidence="1 2">
    <name type="scientific">Aspergillus melleus</name>
    <dbReference type="NCBI Taxonomy" id="138277"/>
    <lineage>
        <taxon>Eukaryota</taxon>
        <taxon>Fungi</taxon>
        <taxon>Dikarya</taxon>
        <taxon>Ascomycota</taxon>
        <taxon>Pezizomycotina</taxon>
        <taxon>Eurotiomycetes</taxon>
        <taxon>Eurotiomycetidae</taxon>
        <taxon>Eurotiales</taxon>
        <taxon>Aspergillaceae</taxon>
        <taxon>Aspergillus</taxon>
        <taxon>Aspergillus subgen. Circumdati</taxon>
    </lineage>
</organism>
<sequence length="205" mass="23210">MSSRGFHNLPVELALGCVRFMDSVSISRFSRTCKSLYHVLHDKRQETAKEFALLPTGCAPRCPEMPEFQNWRFIPRWFTHPKPSESHVEMAVIENRMDSLRAFLAAGVDPNSFGTGGRRLLGTAIWYGRLDAMNVLFEYTVDIDLLLHQDPPEETLNISSALRYACAYGMFGIGIHLSWEEVVDYEVDLISPLLHVGCKPDAIGY</sequence>